<dbReference type="EMBL" id="JACMRX010000003">
    <property type="protein sequence ID" value="KAF7992072.1"/>
    <property type="molecule type" value="Genomic_DNA"/>
</dbReference>
<evidence type="ECO:0000256" key="8">
    <source>
        <dbReference type="ARBA" id="ARBA00042978"/>
    </source>
</evidence>
<feature type="domain" description="Peptidase M48" evidence="11">
    <location>
        <begin position="180"/>
        <end position="369"/>
    </location>
</feature>
<keyword evidence="1 9" id="KW-0645">Protease</keyword>
<dbReference type="GO" id="GO:0004222">
    <property type="term" value="F:metalloendopeptidase activity"/>
    <property type="evidence" value="ECO:0007669"/>
    <property type="project" value="InterPro"/>
</dbReference>
<dbReference type="InterPro" id="IPR001915">
    <property type="entry name" value="Peptidase_M48"/>
</dbReference>
<protein>
    <recommendedName>
        <fullName evidence="7">Metalloendopeptidase OMA1, mitochondrial</fullName>
    </recommendedName>
    <alternativeName>
        <fullName evidence="8">Overlapping with the m-AAA protease 1 homolog</fullName>
    </alternativeName>
</protein>
<keyword evidence="13" id="KW-1185">Reference proteome</keyword>
<dbReference type="Pfam" id="PF01435">
    <property type="entry name" value="Peptidase_M48"/>
    <property type="match status" value="1"/>
</dbReference>
<reference evidence="12 13" key="1">
    <citation type="submission" date="2020-08" db="EMBL/GenBank/DDBJ databases">
        <title>Aphidius gifuensis genome sequencing and assembly.</title>
        <authorList>
            <person name="Du Z."/>
        </authorList>
    </citation>
    <scope>NUCLEOTIDE SEQUENCE [LARGE SCALE GENOMIC DNA]</scope>
    <source>
        <strain evidence="12">YNYX2018</strain>
        <tissue evidence="12">Adults</tissue>
    </source>
</reference>
<dbReference type="InterPro" id="IPR051156">
    <property type="entry name" value="Mito/Outer_Membr_Metalloprot"/>
</dbReference>
<evidence type="ECO:0000256" key="7">
    <source>
        <dbReference type="ARBA" id="ARBA00040360"/>
    </source>
</evidence>
<accession>A0A835CQA7</accession>
<comment type="similarity">
    <text evidence="6 9">Belongs to the peptidase M48 family.</text>
</comment>
<keyword evidence="5 9" id="KW-0482">Metalloprotease</keyword>
<evidence type="ECO:0000256" key="1">
    <source>
        <dbReference type="ARBA" id="ARBA00022670"/>
    </source>
</evidence>
<dbReference type="GO" id="GO:0006515">
    <property type="term" value="P:protein quality control for misfolded or incompletely synthesized proteins"/>
    <property type="evidence" value="ECO:0007669"/>
    <property type="project" value="TreeGrafter"/>
</dbReference>
<dbReference type="OrthoDB" id="7464992at2759"/>
<name>A0A835CQA7_APHGI</name>
<organism evidence="12 13">
    <name type="scientific">Aphidius gifuensis</name>
    <name type="common">Parasitoid wasp</name>
    <dbReference type="NCBI Taxonomy" id="684658"/>
    <lineage>
        <taxon>Eukaryota</taxon>
        <taxon>Metazoa</taxon>
        <taxon>Ecdysozoa</taxon>
        <taxon>Arthropoda</taxon>
        <taxon>Hexapoda</taxon>
        <taxon>Insecta</taxon>
        <taxon>Pterygota</taxon>
        <taxon>Neoptera</taxon>
        <taxon>Endopterygota</taxon>
        <taxon>Hymenoptera</taxon>
        <taxon>Apocrita</taxon>
        <taxon>Ichneumonoidea</taxon>
        <taxon>Braconidae</taxon>
        <taxon>Aphidiinae</taxon>
        <taxon>Aphidius</taxon>
    </lineage>
</organism>
<evidence type="ECO:0000259" key="11">
    <source>
        <dbReference type="Pfam" id="PF01435"/>
    </source>
</evidence>
<comment type="cofactor">
    <cofactor evidence="9">
        <name>Zn(2+)</name>
        <dbReference type="ChEBI" id="CHEBI:29105"/>
    </cofactor>
    <text evidence="9">Binds 1 zinc ion per subunit.</text>
</comment>
<feature type="transmembrane region" description="Helical" evidence="10">
    <location>
        <begin position="264"/>
        <end position="281"/>
    </location>
</feature>
<evidence type="ECO:0000313" key="13">
    <source>
        <dbReference type="Proteomes" id="UP000639338"/>
    </source>
</evidence>
<evidence type="ECO:0000313" key="12">
    <source>
        <dbReference type="EMBL" id="KAF7992072.1"/>
    </source>
</evidence>
<dbReference type="Gene3D" id="3.30.2010.10">
    <property type="entry name" value="Metalloproteases ('zincins'), catalytic domain"/>
    <property type="match status" value="1"/>
</dbReference>
<dbReference type="Proteomes" id="UP000639338">
    <property type="component" value="Unassembled WGS sequence"/>
</dbReference>
<evidence type="ECO:0000256" key="6">
    <source>
        <dbReference type="ARBA" id="ARBA00038233"/>
    </source>
</evidence>
<keyword evidence="4 9" id="KW-0862">Zinc</keyword>
<dbReference type="PANTHER" id="PTHR22726">
    <property type="entry name" value="METALLOENDOPEPTIDASE OMA1"/>
    <property type="match status" value="1"/>
</dbReference>
<sequence length="419" mass="48383">MLLLRSFCLLNRRQTLVSRFIKPTIHYPSKYSSFSQNTLPKIIDKYDDKITINKCKFHTTPRLDIPPYFALLIRPITRVGAYLFGRLLKKWWSRKSPQEKEIYKEWLSARKTKIYGLLGFALASLLFYYIYHIETDPITGRSRFIILNKEQQKALSSLAAEGILEDHEDSVLPPSHSSYRRLNKIVKQLLKANQDIPSIAEREWTLTVLDSNQKNAFVLPGGQIFVYLGMLKLVENDDQLAFVLAHEIAHVLLLHSIESLSRNFLLDILLAVPVAITWFIIPSDLLAFALQYFGVKLTNILITLPHNRRAEQEADHVGLQITSKACFDVRQAVVLWAMMKQLSHLEIEPEKSTWLSTHPAHEDREKYLDTILPEAIDLRNQCGCLRLRLHDPIAAYRAKTAEQHLKQFAKRGYVPSQTK</sequence>
<keyword evidence="10" id="KW-0812">Transmembrane</keyword>
<feature type="transmembrane region" description="Helical" evidence="10">
    <location>
        <begin position="114"/>
        <end position="131"/>
    </location>
</feature>
<evidence type="ECO:0000256" key="3">
    <source>
        <dbReference type="ARBA" id="ARBA00022801"/>
    </source>
</evidence>
<dbReference type="PANTHER" id="PTHR22726:SF1">
    <property type="entry name" value="METALLOENDOPEPTIDASE OMA1, MITOCHONDRIAL"/>
    <property type="match status" value="1"/>
</dbReference>
<evidence type="ECO:0000256" key="5">
    <source>
        <dbReference type="ARBA" id="ARBA00023049"/>
    </source>
</evidence>
<keyword evidence="2" id="KW-0479">Metal-binding</keyword>
<dbReference type="AlphaFoldDB" id="A0A835CQA7"/>
<keyword evidence="3 9" id="KW-0378">Hydrolase</keyword>
<comment type="caution">
    <text evidence="12">The sequence shown here is derived from an EMBL/GenBank/DDBJ whole genome shotgun (WGS) entry which is preliminary data.</text>
</comment>
<evidence type="ECO:0000256" key="4">
    <source>
        <dbReference type="ARBA" id="ARBA00022833"/>
    </source>
</evidence>
<evidence type="ECO:0000256" key="2">
    <source>
        <dbReference type="ARBA" id="ARBA00022723"/>
    </source>
</evidence>
<gene>
    <name evidence="12" type="ORF">HCN44_001397</name>
</gene>
<dbReference type="GO" id="GO:0046872">
    <property type="term" value="F:metal ion binding"/>
    <property type="evidence" value="ECO:0007669"/>
    <property type="project" value="UniProtKB-KW"/>
</dbReference>
<evidence type="ECO:0000256" key="10">
    <source>
        <dbReference type="SAM" id="Phobius"/>
    </source>
</evidence>
<dbReference type="GO" id="GO:0005743">
    <property type="term" value="C:mitochondrial inner membrane"/>
    <property type="evidence" value="ECO:0007669"/>
    <property type="project" value="TreeGrafter"/>
</dbReference>
<keyword evidence="10" id="KW-0472">Membrane</keyword>
<dbReference type="GO" id="GO:0034982">
    <property type="term" value="P:mitochondrial protein processing"/>
    <property type="evidence" value="ECO:0007669"/>
    <property type="project" value="TreeGrafter"/>
</dbReference>
<keyword evidence="10" id="KW-1133">Transmembrane helix</keyword>
<dbReference type="CDD" id="cd07331">
    <property type="entry name" value="M48C_Oma1_like"/>
    <property type="match status" value="1"/>
</dbReference>
<proteinExistence type="inferred from homology"/>
<evidence type="ECO:0000256" key="9">
    <source>
        <dbReference type="RuleBase" id="RU003983"/>
    </source>
</evidence>